<dbReference type="InterPro" id="IPR026289">
    <property type="entry name" value="SBP_TakP-like"/>
</dbReference>
<dbReference type="GO" id="GO:0031317">
    <property type="term" value="C:tripartite ATP-independent periplasmic transporter complex"/>
    <property type="evidence" value="ECO:0007669"/>
    <property type="project" value="InterPro"/>
</dbReference>
<dbReference type="InterPro" id="IPR006311">
    <property type="entry name" value="TAT_signal"/>
</dbReference>
<proteinExistence type="predicted"/>
<gene>
    <name evidence="4" type="ORF">BSZ37_11725</name>
</gene>
<name>A0A271J0M6_9BACT</name>
<protein>
    <submittedName>
        <fullName evidence="4">ABC transporter substrate-binding protein</fullName>
    </submittedName>
</protein>
<dbReference type="GO" id="GO:0046872">
    <property type="term" value="F:metal ion binding"/>
    <property type="evidence" value="ECO:0007669"/>
    <property type="project" value="UniProtKB-KW"/>
</dbReference>
<dbReference type="InterPro" id="IPR018389">
    <property type="entry name" value="DctP_fam"/>
</dbReference>
<evidence type="ECO:0000256" key="1">
    <source>
        <dbReference type="ARBA" id="ARBA00022729"/>
    </source>
</evidence>
<feature type="binding site" evidence="3">
    <location>
        <position position="230"/>
    </location>
    <ligand>
        <name>Na(+)</name>
        <dbReference type="ChEBI" id="CHEBI:29101"/>
    </ligand>
</feature>
<dbReference type="Proteomes" id="UP000216339">
    <property type="component" value="Unassembled WGS sequence"/>
</dbReference>
<evidence type="ECO:0000256" key="3">
    <source>
        <dbReference type="PIRSR" id="PIRSR039026-2"/>
    </source>
</evidence>
<dbReference type="EMBL" id="MQWD01000001">
    <property type="protein sequence ID" value="PAP77052.1"/>
    <property type="molecule type" value="Genomic_DNA"/>
</dbReference>
<feature type="binding site" evidence="2">
    <location>
        <position position="171"/>
    </location>
    <ligand>
        <name>substrate</name>
    </ligand>
</feature>
<comment type="caution">
    <text evidence="4">The sequence shown here is derived from an EMBL/GenBank/DDBJ whole genome shotgun (WGS) entry which is preliminary data.</text>
</comment>
<accession>A0A271J0M6</accession>
<dbReference type="Gene3D" id="3.40.190.170">
    <property type="entry name" value="Bacterial extracellular solute-binding protein, family 7"/>
    <property type="match status" value="1"/>
</dbReference>
<evidence type="ECO:0000313" key="5">
    <source>
        <dbReference type="Proteomes" id="UP000216339"/>
    </source>
</evidence>
<organism evidence="4 5">
    <name type="scientific">Rubrivirga marina</name>
    <dbReference type="NCBI Taxonomy" id="1196024"/>
    <lineage>
        <taxon>Bacteria</taxon>
        <taxon>Pseudomonadati</taxon>
        <taxon>Rhodothermota</taxon>
        <taxon>Rhodothermia</taxon>
        <taxon>Rhodothermales</taxon>
        <taxon>Rubricoccaceae</taxon>
        <taxon>Rubrivirga</taxon>
    </lineage>
</organism>
<dbReference type="Pfam" id="PF03480">
    <property type="entry name" value="DctP"/>
    <property type="match status" value="1"/>
</dbReference>
<dbReference type="PANTHER" id="PTHR33376:SF5">
    <property type="entry name" value="EXTRACYTOPLASMIC SOLUTE RECEPTOR PROTEIN"/>
    <property type="match status" value="1"/>
</dbReference>
<dbReference type="PROSITE" id="PS51257">
    <property type="entry name" value="PROKAR_LIPOPROTEIN"/>
    <property type="match status" value="1"/>
</dbReference>
<dbReference type="Gene3D" id="3.40.190.10">
    <property type="entry name" value="Periplasmic binding protein-like II"/>
    <property type="match status" value="1"/>
</dbReference>
<dbReference type="InterPro" id="IPR038404">
    <property type="entry name" value="TRAP_DctP_sf"/>
</dbReference>
<keyword evidence="1" id="KW-0732">Signal</keyword>
<dbReference type="PANTHER" id="PTHR33376">
    <property type="match status" value="1"/>
</dbReference>
<feature type="binding site" evidence="3">
    <location>
        <position position="229"/>
    </location>
    <ligand>
        <name>substrate</name>
    </ligand>
</feature>
<feature type="binding site" evidence="2">
    <location>
        <position position="192"/>
    </location>
    <ligand>
        <name>substrate</name>
    </ligand>
</feature>
<reference evidence="4 5" key="1">
    <citation type="submission" date="2016-11" db="EMBL/GenBank/DDBJ databases">
        <title>Study of marine rhodopsin-containing bacteria.</title>
        <authorList>
            <person name="Yoshizawa S."/>
            <person name="Kumagai Y."/>
            <person name="Kogure K."/>
        </authorList>
    </citation>
    <scope>NUCLEOTIDE SEQUENCE [LARGE SCALE GENOMIC DNA]</scope>
    <source>
        <strain evidence="4 5">SAORIC-28</strain>
    </source>
</reference>
<evidence type="ECO:0000256" key="2">
    <source>
        <dbReference type="PIRSR" id="PIRSR039026-1"/>
    </source>
</evidence>
<dbReference type="PIRSF" id="PIRSF039026">
    <property type="entry name" value="SiaP"/>
    <property type="match status" value="1"/>
</dbReference>
<dbReference type="RefSeq" id="WP_095510719.1">
    <property type="nucleotide sequence ID" value="NZ_MQWD01000001.1"/>
</dbReference>
<evidence type="ECO:0000313" key="4">
    <source>
        <dbReference type="EMBL" id="PAP77052.1"/>
    </source>
</evidence>
<keyword evidence="3" id="KW-0479">Metal-binding</keyword>
<sequence length="380" mass="40908">MDRRRFVSAAALGAGATLAGCGPGPGHGRRETGAAAGGPAIVTRPRVRWRLASSFPRSTEILYRAAEHLAQRVAALTDGRFEIEPNEGGALVPPLQVLDAVQAGSVPIGHTAGYYYLGKTAALTFDTAVPFGMQARQHDAWMRHGGGRELTQRTLDAFGVVGLLGGNTGTQMGGWFRRPVRSLSDLRALTMRIPGLGGRAMEQLGVIAQTLPGGEIYGALERGAIDATEWVGPYDDEKMGFYRVVKTYHYPGWWEPSAGLSFYVNRSEWDRLPPSYREALQTASGEVNAIMLSEYDALNAPALASLLDRGVEAVPFPPDVMAAAAQASRALMDNAADDAHSRELLQSYRDFQAATDRWFNLAERTMAQAYGSGGRGPRVA</sequence>
<dbReference type="OrthoDB" id="9776801at2"/>
<keyword evidence="5" id="KW-1185">Reference proteome</keyword>
<dbReference type="PROSITE" id="PS51318">
    <property type="entry name" value="TAT"/>
    <property type="match status" value="1"/>
</dbReference>
<dbReference type="AlphaFoldDB" id="A0A271J0M6"/>
<feature type="binding site" evidence="3">
    <location>
        <position position="255"/>
    </location>
    <ligand>
        <name>substrate</name>
    </ligand>
</feature>
<dbReference type="GO" id="GO:0055085">
    <property type="term" value="P:transmembrane transport"/>
    <property type="evidence" value="ECO:0007669"/>
    <property type="project" value="InterPro"/>
</dbReference>